<dbReference type="SUPFAM" id="SSF50494">
    <property type="entry name" value="Trypsin-like serine proteases"/>
    <property type="match status" value="1"/>
</dbReference>
<dbReference type="GO" id="GO:0006508">
    <property type="term" value="P:proteolysis"/>
    <property type="evidence" value="ECO:0007669"/>
    <property type="project" value="InterPro"/>
</dbReference>
<dbReference type="STRING" id="481446.NIT7645_02302"/>
<dbReference type="PANTHER" id="PTHR15462">
    <property type="entry name" value="SERINE PROTEASE"/>
    <property type="match status" value="1"/>
</dbReference>
<dbReference type="InterPro" id="IPR009003">
    <property type="entry name" value="Peptidase_S1_PA"/>
</dbReference>
<evidence type="ECO:0000259" key="3">
    <source>
        <dbReference type="PROSITE" id="PS50240"/>
    </source>
</evidence>
<feature type="chain" id="PRO_5005217236" evidence="2">
    <location>
        <begin position="23"/>
        <end position="237"/>
    </location>
</feature>
<protein>
    <submittedName>
        <fullName evidence="4">V8-like Glu-specific endopeptidase</fullName>
    </submittedName>
</protein>
<proteinExistence type="predicted"/>
<dbReference type="InterPro" id="IPR001254">
    <property type="entry name" value="Trypsin_dom"/>
</dbReference>
<name>A0A0H5D0T6_9RHOB</name>
<dbReference type="AlphaFoldDB" id="A0A0H5D0T6"/>
<dbReference type="Gene3D" id="2.40.10.10">
    <property type="entry name" value="Trypsin-like serine proteases"/>
    <property type="match status" value="2"/>
</dbReference>
<dbReference type="InterPro" id="IPR001314">
    <property type="entry name" value="Peptidase_S1A"/>
</dbReference>
<dbReference type="GO" id="GO:0004252">
    <property type="term" value="F:serine-type endopeptidase activity"/>
    <property type="evidence" value="ECO:0007669"/>
    <property type="project" value="InterPro"/>
</dbReference>
<dbReference type="PROSITE" id="PS00134">
    <property type="entry name" value="TRYPSIN_HIS"/>
    <property type="match status" value="1"/>
</dbReference>
<keyword evidence="1 2" id="KW-0732">Signal</keyword>
<reference evidence="5" key="1">
    <citation type="submission" date="2015-05" db="EMBL/GenBank/DDBJ databases">
        <authorList>
            <person name="Rodrigo-Torres Lidia"/>
            <person name="Arahal R.David."/>
        </authorList>
    </citation>
    <scope>NUCLEOTIDE SEQUENCE [LARGE SCALE GENOMIC DNA]</scope>
    <source>
        <strain evidence="5">CECT 7321</strain>
    </source>
</reference>
<dbReference type="PROSITE" id="PS50240">
    <property type="entry name" value="TRYPSIN_DOM"/>
    <property type="match status" value="1"/>
</dbReference>
<feature type="domain" description="Peptidase S1" evidence="3">
    <location>
        <begin position="12"/>
        <end position="234"/>
    </location>
</feature>
<organism evidence="4 5">
    <name type="scientific">Phaeobacter italicus</name>
    <dbReference type="NCBI Taxonomy" id="481446"/>
    <lineage>
        <taxon>Bacteria</taxon>
        <taxon>Pseudomonadati</taxon>
        <taxon>Pseudomonadota</taxon>
        <taxon>Alphaproteobacteria</taxon>
        <taxon>Rhodobacterales</taxon>
        <taxon>Roseobacteraceae</taxon>
        <taxon>Phaeobacter</taxon>
    </lineage>
</organism>
<dbReference type="Pfam" id="PF00089">
    <property type="entry name" value="Trypsin"/>
    <property type="match status" value="1"/>
</dbReference>
<dbReference type="InterPro" id="IPR050966">
    <property type="entry name" value="Glutamyl_endopeptidase"/>
</dbReference>
<evidence type="ECO:0000256" key="2">
    <source>
        <dbReference type="SAM" id="SignalP"/>
    </source>
</evidence>
<gene>
    <name evidence="4" type="ORF">NIT7321_01589</name>
</gene>
<keyword evidence="5" id="KW-1185">Reference proteome</keyword>
<dbReference type="InterPro" id="IPR018114">
    <property type="entry name" value="TRYPSIN_HIS"/>
</dbReference>
<evidence type="ECO:0000256" key="1">
    <source>
        <dbReference type="ARBA" id="ARBA00022729"/>
    </source>
</evidence>
<dbReference type="RefSeq" id="WP_050673149.1">
    <property type="nucleotide sequence ID" value="NZ_CVRL01000014.1"/>
</dbReference>
<dbReference type="InterPro" id="IPR043504">
    <property type="entry name" value="Peptidase_S1_PA_chymotrypsin"/>
</dbReference>
<dbReference type="PRINTS" id="PR00722">
    <property type="entry name" value="CHYMOTRYPSIN"/>
</dbReference>
<sequence>MKRIFAALAACLLFGMPEDVDAQEVQPSVKTVVGWEAVGRLNISGRNMCTGALVAPDLVVTAAHCLFDPVTGQQVNPNGIRFEAGLNGRRAKAARSVVKAVLHPGYQYKRNADAQLGHDIAILRLDSPISRLMIQPFKLAGQPARGAAVDVLSYSMAQQDRPNLEKGCEVLARQNQTVVMTCRVDFGASGAPVFSVTPGRKPQLVSVISAKAAMGKRRVSIGTTFDQTVHAMMRSAS</sequence>
<feature type="signal peptide" evidence="2">
    <location>
        <begin position="1"/>
        <end position="22"/>
    </location>
</feature>
<dbReference type="PANTHER" id="PTHR15462:SF8">
    <property type="entry name" value="SERINE PROTEASE"/>
    <property type="match status" value="1"/>
</dbReference>
<dbReference type="EMBL" id="CVRL01000014">
    <property type="protein sequence ID" value="CRL10741.1"/>
    <property type="molecule type" value="Genomic_DNA"/>
</dbReference>
<dbReference type="SMART" id="SM00020">
    <property type="entry name" value="Tryp_SPc"/>
    <property type="match status" value="1"/>
</dbReference>
<evidence type="ECO:0000313" key="5">
    <source>
        <dbReference type="Proteomes" id="UP000043764"/>
    </source>
</evidence>
<dbReference type="Proteomes" id="UP000043764">
    <property type="component" value="Unassembled WGS sequence"/>
</dbReference>
<accession>A0A0H5D0T6</accession>
<evidence type="ECO:0000313" key="4">
    <source>
        <dbReference type="EMBL" id="CRL10741.1"/>
    </source>
</evidence>